<protein>
    <submittedName>
        <fullName evidence="1">Uncharacterized protein</fullName>
    </submittedName>
</protein>
<sequence>MIRQKQQQQTQPLGFAEPVVDDLLKHSLREQLESLTKAKLSDWERRDLLQKSFTKAIEAVLLEEKVEHHTLTKLFTDMYDCAALSMAQAGLSQEQLTCQFVSESGLIMSPLNCRTTIKDIYRISGFARGVDKAVKGQLEHKKQIHILYPACGPFAPLLLPLLQFYKEQGNITSEQLKVTLVDIQPGAILALRQLITDLSISDYIEEVVEQDATQYVPQHDIDLLVLEAMQHGFTKEGQLSIAKHLIQFLSIDGWLIPKEISVRGILIHGETEFNQQWKDVEYTHSQYVSDNAQADRVELGEILKVSKSTLLAMKEIELDDGIKVVEANTVLLPTGIQDVKERIFAIYARVETFDEESVEQYDSGISHPLPDMTFYIDSRPKAPELKHFIVNSGDAVKFYYQLTGLPRFIPTKASA</sequence>
<dbReference type="EMBL" id="RJLM01000002">
    <property type="protein sequence ID" value="RWX55970.1"/>
    <property type="molecule type" value="Genomic_DNA"/>
</dbReference>
<dbReference type="AlphaFoldDB" id="A0A444JSC4"/>
<keyword evidence="2" id="KW-1185">Reference proteome</keyword>
<gene>
    <name evidence="1" type="ORF">EDI28_06640</name>
</gene>
<proteinExistence type="predicted"/>
<comment type="caution">
    <text evidence="1">The sequence shown here is derived from an EMBL/GenBank/DDBJ whole genome shotgun (WGS) entry which is preliminary data.</text>
</comment>
<organism evidence="1 2">
    <name type="scientific">Photobacterium chitinilyticum</name>
    <dbReference type="NCBI Taxonomy" id="2485123"/>
    <lineage>
        <taxon>Bacteria</taxon>
        <taxon>Pseudomonadati</taxon>
        <taxon>Pseudomonadota</taxon>
        <taxon>Gammaproteobacteria</taxon>
        <taxon>Vibrionales</taxon>
        <taxon>Vibrionaceae</taxon>
        <taxon>Photobacterium</taxon>
    </lineage>
</organism>
<name>A0A444JSC4_9GAMM</name>
<dbReference type="SUPFAM" id="SSF53335">
    <property type="entry name" value="S-adenosyl-L-methionine-dependent methyltransferases"/>
    <property type="match status" value="1"/>
</dbReference>
<dbReference type="Gene3D" id="3.40.50.150">
    <property type="entry name" value="Vaccinia Virus protein VP39"/>
    <property type="match status" value="1"/>
</dbReference>
<evidence type="ECO:0000313" key="1">
    <source>
        <dbReference type="EMBL" id="RWX55970.1"/>
    </source>
</evidence>
<dbReference type="InterPro" id="IPR029063">
    <property type="entry name" value="SAM-dependent_MTases_sf"/>
</dbReference>
<dbReference type="Proteomes" id="UP000287563">
    <property type="component" value="Unassembled WGS sequence"/>
</dbReference>
<accession>A0A444JSC4</accession>
<reference evidence="1 2" key="1">
    <citation type="submission" date="2018-11" db="EMBL/GenBank/DDBJ databases">
        <title>Photobacterium sp. BEI247 sp. nov., a marine bacterium isolated from Yongle Blue Hole in the South China Sea.</title>
        <authorList>
            <person name="Wang X."/>
        </authorList>
    </citation>
    <scope>NUCLEOTIDE SEQUENCE [LARGE SCALE GENOMIC DNA]</scope>
    <source>
        <strain evidence="2">BEI247</strain>
    </source>
</reference>
<dbReference type="OrthoDB" id="1157001at2"/>
<evidence type="ECO:0000313" key="2">
    <source>
        <dbReference type="Proteomes" id="UP000287563"/>
    </source>
</evidence>